<name>A0A543B2L6_9ACTN</name>
<evidence type="ECO:0000313" key="4">
    <source>
        <dbReference type="Proteomes" id="UP000317043"/>
    </source>
</evidence>
<feature type="chain" id="PRO_5022154394" evidence="1">
    <location>
        <begin position="29"/>
        <end position="307"/>
    </location>
</feature>
<dbReference type="Gene3D" id="3.40.50.1820">
    <property type="entry name" value="alpha/beta hydrolase"/>
    <property type="match status" value="1"/>
</dbReference>
<dbReference type="SUPFAM" id="SSF53474">
    <property type="entry name" value="alpha/beta-Hydrolases"/>
    <property type="match status" value="1"/>
</dbReference>
<proteinExistence type="predicted"/>
<dbReference type="InParanoid" id="A0A543B2L6"/>
<dbReference type="InterPro" id="IPR010427">
    <property type="entry name" value="DUF1023"/>
</dbReference>
<dbReference type="InterPro" id="IPR029058">
    <property type="entry name" value="AB_hydrolase_fold"/>
</dbReference>
<evidence type="ECO:0000256" key="1">
    <source>
        <dbReference type="SAM" id="SignalP"/>
    </source>
</evidence>
<comment type="caution">
    <text evidence="3">The sequence shown here is derived from an EMBL/GenBank/DDBJ whole genome shotgun (WGS) entry which is preliminary data.</text>
</comment>
<dbReference type="Proteomes" id="UP000317043">
    <property type="component" value="Unassembled WGS sequence"/>
</dbReference>
<keyword evidence="3" id="KW-0378">Hydrolase</keyword>
<accession>A0A543B2L6</accession>
<dbReference type="OrthoDB" id="5170249at2"/>
<evidence type="ECO:0000259" key="2">
    <source>
        <dbReference type="Pfam" id="PF06259"/>
    </source>
</evidence>
<keyword evidence="4" id="KW-1185">Reference proteome</keyword>
<organism evidence="3 4">
    <name type="scientific">Stackebrandtia endophytica</name>
    <dbReference type="NCBI Taxonomy" id="1496996"/>
    <lineage>
        <taxon>Bacteria</taxon>
        <taxon>Bacillati</taxon>
        <taxon>Actinomycetota</taxon>
        <taxon>Actinomycetes</taxon>
        <taxon>Glycomycetales</taxon>
        <taxon>Glycomycetaceae</taxon>
        <taxon>Stackebrandtia</taxon>
    </lineage>
</organism>
<sequence length="307" mass="31459">MTPLLRRWSRGVIVAVTAAMVALPISGAADPTAVPAPPPPVLGPITATSDALAERYAANRTGIIEAAELAGEHGHRHRAEALTAMADPERRFLSFDGRDGGLAVEVYGDLATASSIAVLVPGADTSVDRFRRLANDAAALHAELDDGAVIAWLGYRPPRTISLDIVASAPAEKGAPALIEFVGQLRTARPDATVSTLCHSYGSVVCGKAAEGLDVSNLVFYGSPGVGVDTASDLNSSATVWAGRGGGDWLGDVQLLMRPLGFGIDPISPAFGARIFDAGEATHSTYLAPGTESLAGLAAIVSGDVDA</sequence>
<evidence type="ECO:0000313" key="3">
    <source>
        <dbReference type="EMBL" id="TQL79077.1"/>
    </source>
</evidence>
<feature type="signal peptide" evidence="1">
    <location>
        <begin position="1"/>
        <end position="28"/>
    </location>
</feature>
<dbReference type="EMBL" id="VFOW01000001">
    <property type="protein sequence ID" value="TQL79077.1"/>
    <property type="molecule type" value="Genomic_DNA"/>
</dbReference>
<dbReference type="AlphaFoldDB" id="A0A543B2L6"/>
<keyword evidence="1" id="KW-0732">Signal</keyword>
<dbReference type="GO" id="GO:0016787">
    <property type="term" value="F:hydrolase activity"/>
    <property type="evidence" value="ECO:0007669"/>
    <property type="project" value="UniProtKB-KW"/>
</dbReference>
<gene>
    <name evidence="3" type="ORF">FB566_4678</name>
</gene>
<feature type="domain" description="DUF1023" evidence="2">
    <location>
        <begin position="96"/>
        <end position="253"/>
    </location>
</feature>
<dbReference type="RefSeq" id="WP_142044112.1">
    <property type="nucleotide sequence ID" value="NZ_JBHTGS010000002.1"/>
</dbReference>
<protein>
    <submittedName>
        <fullName evidence="3">Alpha/beta hydrolase family protein</fullName>
    </submittedName>
</protein>
<dbReference type="Pfam" id="PF06259">
    <property type="entry name" value="Abhydrolase_8"/>
    <property type="match status" value="1"/>
</dbReference>
<reference evidence="3 4" key="1">
    <citation type="submission" date="2019-06" db="EMBL/GenBank/DDBJ databases">
        <title>Sequencing the genomes of 1000 actinobacteria strains.</title>
        <authorList>
            <person name="Klenk H.-P."/>
        </authorList>
    </citation>
    <scope>NUCLEOTIDE SEQUENCE [LARGE SCALE GENOMIC DNA]</scope>
    <source>
        <strain evidence="3 4">DSM 45928</strain>
    </source>
</reference>